<gene>
    <name evidence="4" type="primary">cobQ</name>
    <name evidence="7" type="ORF">DYH56_02650</name>
</gene>
<name>A0ABX9KJZ8_9FUSO</name>
<dbReference type="CDD" id="cd01750">
    <property type="entry name" value="GATase1_CobQ"/>
    <property type="match status" value="1"/>
</dbReference>
<comment type="pathway">
    <text evidence="1 4">Cofactor biosynthesis; adenosylcobalamin biosynthesis.</text>
</comment>
<dbReference type="InterPro" id="IPR004459">
    <property type="entry name" value="CobQ_synth"/>
</dbReference>
<dbReference type="PROSITE" id="PS51273">
    <property type="entry name" value="GATASE_TYPE_1"/>
    <property type="match status" value="1"/>
</dbReference>
<evidence type="ECO:0000256" key="2">
    <source>
        <dbReference type="ARBA" id="ARBA00022573"/>
    </source>
</evidence>
<comment type="caution">
    <text evidence="7">The sequence shown here is derived from an EMBL/GenBank/DDBJ whole genome shotgun (WGS) entry which is preliminary data.</text>
</comment>
<dbReference type="InterPro" id="IPR027417">
    <property type="entry name" value="P-loop_NTPase"/>
</dbReference>
<dbReference type="InterPro" id="IPR002586">
    <property type="entry name" value="CobQ/CobB/MinD/ParA_Nub-bd_dom"/>
</dbReference>
<dbReference type="InterPro" id="IPR047045">
    <property type="entry name" value="CobQ_N"/>
</dbReference>
<feature type="domain" description="CobQ/CobB/MinD/ParA nucleotide binding" evidence="5">
    <location>
        <begin position="7"/>
        <end position="231"/>
    </location>
</feature>
<keyword evidence="8" id="KW-1185">Reference proteome</keyword>
<proteinExistence type="inferred from homology"/>
<dbReference type="NCBIfam" id="TIGR00313">
    <property type="entry name" value="cobQ"/>
    <property type="match status" value="1"/>
</dbReference>
<dbReference type="Gene3D" id="3.40.50.300">
    <property type="entry name" value="P-loop containing nucleotide triphosphate hydrolases"/>
    <property type="match status" value="1"/>
</dbReference>
<keyword evidence="3 4" id="KW-0315">Glutamine amidotransferase</keyword>
<evidence type="ECO:0000313" key="8">
    <source>
        <dbReference type="Proteomes" id="UP000263486"/>
    </source>
</evidence>
<dbReference type="InterPro" id="IPR029062">
    <property type="entry name" value="Class_I_gatase-like"/>
</dbReference>
<protein>
    <recommendedName>
        <fullName evidence="4">Cobyric acid synthase</fullName>
    </recommendedName>
</protein>
<evidence type="ECO:0000256" key="3">
    <source>
        <dbReference type="ARBA" id="ARBA00022962"/>
    </source>
</evidence>
<evidence type="ECO:0000259" key="5">
    <source>
        <dbReference type="Pfam" id="PF01656"/>
    </source>
</evidence>
<feature type="domain" description="CobB/CobQ-like glutamine amidotransferase" evidence="6">
    <location>
        <begin position="253"/>
        <end position="441"/>
    </location>
</feature>
<keyword evidence="2 4" id="KW-0169">Cobalamin biosynthesis</keyword>
<reference evidence="7 8" key="1">
    <citation type="submission" date="2018-08" db="EMBL/GenBank/DDBJ databases">
        <title>Draft genome sequence of Psychrilyobacter sp. strain SD5 isolated from Black Sea water.</title>
        <authorList>
            <person name="Yadav S."/>
            <person name="Villanueva L."/>
            <person name="Damste J.S.S."/>
        </authorList>
    </citation>
    <scope>NUCLEOTIDE SEQUENCE [LARGE SCALE GENOMIC DNA]</scope>
    <source>
        <strain evidence="7 8">SD5</strain>
    </source>
</reference>
<comment type="similarity">
    <text evidence="4">Belongs to the CobB/CobQ family. CobQ subfamily.</text>
</comment>
<dbReference type="Pfam" id="PF07685">
    <property type="entry name" value="GATase_3"/>
    <property type="match status" value="1"/>
</dbReference>
<dbReference type="PANTHER" id="PTHR21343:SF1">
    <property type="entry name" value="COBYRIC ACID SYNTHASE"/>
    <property type="match status" value="1"/>
</dbReference>
<evidence type="ECO:0000313" key="7">
    <source>
        <dbReference type="EMBL" id="REI42682.1"/>
    </source>
</evidence>
<feature type="active site" evidence="4">
    <location>
        <position position="434"/>
    </location>
</feature>
<evidence type="ECO:0000256" key="1">
    <source>
        <dbReference type="ARBA" id="ARBA00004953"/>
    </source>
</evidence>
<dbReference type="NCBIfam" id="NF001989">
    <property type="entry name" value="PRK00784.1"/>
    <property type="match status" value="1"/>
</dbReference>
<dbReference type="Proteomes" id="UP000263486">
    <property type="component" value="Unassembled WGS sequence"/>
</dbReference>
<accession>A0ABX9KJZ8</accession>
<dbReference type="SUPFAM" id="SSF52540">
    <property type="entry name" value="P-loop containing nucleoside triphosphate hydrolases"/>
    <property type="match status" value="1"/>
</dbReference>
<dbReference type="CDD" id="cd05389">
    <property type="entry name" value="CobQ_N"/>
    <property type="match status" value="1"/>
</dbReference>
<dbReference type="PROSITE" id="PS51274">
    <property type="entry name" value="GATASE_COBBQ"/>
    <property type="match status" value="1"/>
</dbReference>
<dbReference type="InterPro" id="IPR033949">
    <property type="entry name" value="CobQ_GATase1"/>
</dbReference>
<dbReference type="RefSeq" id="WP_114641305.1">
    <property type="nucleotide sequence ID" value="NZ_JAACIO010000003.1"/>
</dbReference>
<dbReference type="SUPFAM" id="SSF52317">
    <property type="entry name" value="Class I glutamine amidotransferase-like"/>
    <property type="match status" value="1"/>
</dbReference>
<feature type="active site" description="Nucleophile" evidence="4">
    <location>
        <position position="332"/>
    </location>
</feature>
<dbReference type="HAMAP" id="MF_00028">
    <property type="entry name" value="CobQ"/>
    <property type="match status" value="1"/>
</dbReference>
<dbReference type="EMBL" id="QUAJ01000003">
    <property type="protein sequence ID" value="REI42682.1"/>
    <property type="molecule type" value="Genomic_DNA"/>
</dbReference>
<dbReference type="Gene3D" id="3.40.50.880">
    <property type="match status" value="1"/>
</dbReference>
<evidence type="ECO:0000259" key="6">
    <source>
        <dbReference type="Pfam" id="PF07685"/>
    </source>
</evidence>
<comment type="function">
    <text evidence="4">Catalyzes amidations at positions B, D, E, and G on adenosylcobyrinic A,C-diamide. NH(2) groups are provided by glutamine, and one molecule of ATP is hydrogenolyzed for each amidation.</text>
</comment>
<evidence type="ECO:0000256" key="4">
    <source>
        <dbReference type="HAMAP-Rule" id="MF_00028"/>
    </source>
</evidence>
<dbReference type="PANTHER" id="PTHR21343">
    <property type="entry name" value="DETHIOBIOTIN SYNTHETASE"/>
    <property type="match status" value="1"/>
</dbReference>
<organism evidence="7 8">
    <name type="scientific">Psychrilyobacter piezotolerans</name>
    <dbReference type="NCBI Taxonomy" id="2293438"/>
    <lineage>
        <taxon>Bacteria</taxon>
        <taxon>Fusobacteriati</taxon>
        <taxon>Fusobacteriota</taxon>
        <taxon>Fusobacteriia</taxon>
        <taxon>Fusobacteriales</taxon>
        <taxon>Fusobacteriaceae</taxon>
        <taxon>Psychrilyobacter</taxon>
    </lineage>
</organism>
<dbReference type="Pfam" id="PF01656">
    <property type="entry name" value="CbiA"/>
    <property type="match status" value="1"/>
</dbReference>
<dbReference type="InterPro" id="IPR011698">
    <property type="entry name" value="GATase_3"/>
</dbReference>
<sequence>MKEHKNLMVQGTASSVGKSLITTALCRLIYKKGYSVCPFKSQNMALNSYITENGLEMGRAQVVQAEACGIKPEVYMNPILLKPTSNRKSQVILNGRVVENMGAVKYSEYKEGLKKEILKNYDYIKSNYDISIIEGAGSPVEINLTKGDIVNMGMAHMADSPVILVADIDRGGVFASVVGTMTLFTPEERARVKGIVINKFRGDVKILEPGLRQLEEIIGVPVLGVVPHTKLDIEDEDGVTDKFKRKTTDKDIKVSVIKLKHMSNFTDLDAFNLYEDVSIKYVDRVEDLGNEDMIIIPGSKSTIADLKELKEIGIAEKIVKLSKSGTIIFGICGGYQMLGGKIEDPEKLEGDVSEISGLGLLDLTTTMERSKNTLQYHGEILTDDGLFEGLYGKPIKGYEIHQGVTNGKEKGIFLDGEKYINGVIKNNIIGCYIHGIFDNTEFTRGFLNNIRMQKGLDGIDATISFEEFKEKEYDKLAKVVEESVDMEKLYEIIGISH</sequence>